<organism evidence="2 3">
    <name type="scientific">Paramecium primaurelia</name>
    <dbReference type="NCBI Taxonomy" id="5886"/>
    <lineage>
        <taxon>Eukaryota</taxon>
        <taxon>Sar</taxon>
        <taxon>Alveolata</taxon>
        <taxon>Ciliophora</taxon>
        <taxon>Intramacronucleata</taxon>
        <taxon>Oligohymenophorea</taxon>
        <taxon>Peniculida</taxon>
        <taxon>Parameciidae</taxon>
        <taxon>Paramecium</taxon>
    </lineage>
</organism>
<keyword evidence="1" id="KW-0175">Coiled coil</keyword>
<name>A0A8S1LFC3_PARPR</name>
<accession>A0A8S1LFC3</accession>
<keyword evidence="3" id="KW-1185">Reference proteome</keyword>
<proteinExistence type="predicted"/>
<comment type="caution">
    <text evidence="2">The sequence shown here is derived from an EMBL/GenBank/DDBJ whole genome shotgun (WGS) entry which is preliminary data.</text>
</comment>
<reference evidence="2" key="1">
    <citation type="submission" date="2021-01" db="EMBL/GenBank/DDBJ databases">
        <authorList>
            <consortium name="Genoscope - CEA"/>
            <person name="William W."/>
        </authorList>
    </citation>
    <scope>NUCLEOTIDE SEQUENCE</scope>
</reference>
<dbReference type="Proteomes" id="UP000688137">
    <property type="component" value="Unassembled WGS sequence"/>
</dbReference>
<dbReference type="OMA" id="YQTLPNI"/>
<sequence length="285" mass="33757">MISLWNDLETNNYYLINNETGDKQKVYKTADYIKEFDASLTGSVGYKDRIKLAKKPSYMPLKAKSLQKNFVSYTPSINKLVWYSQLPRPTKLPNLEYFKTEKKQKQIHKTQEQKSLLQSQSYQTLPNIQQSTVASQYQSLLDPQQARSISTIQHYDLNDQDHFKEMSQLFESQSYDYKSFNLPPKMNLNCRSIKDFEQSLKEERQQLEMFKLPEQKPQLVNTKGRFPGQLKTAKDFMPEDKTVAKLLYPDLFKEKIIDQKQEELRRKINKLKEQEMLQRNLKNKA</sequence>
<dbReference type="AlphaFoldDB" id="A0A8S1LFC3"/>
<dbReference type="EMBL" id="CAJJDM010000036">
    <property type="protein sequence ID" value="CAD8065151.1"/>
    <property type="molecule type" value="Genomic_DNA"/>
</dbReference>
<gene>
    <name evidence="2" type="ORF">PPRIM_AZ9-3.1.T0370123</name>
</gene>
<protein>
    <submittedName>
        <fullName evidence="2">Uncharacterized protein</fullName>
    </submittedName>
</protein>
<feature type="coiled-coil region" evidence="1">
    <location>
        <begin position="254"/>
        <end position="284"/>
    </location>
</feature>
<evidence type="ECO:0000313" key="3">
    <source>
        <dbReference type="Proteomes" id="UP000688137"/>
    </source>
</evidence>
<evidence type="ECO:0000256" key="1">
    <source>
        <dbReference type="SAM" id="Coils"/>
    </source>
</evidence>
<evidence type="ECO:0000313" key="2">
    <source>
        <dbReference type="EMBL" id="CAD8065151.1"/>
    </source>
</evidence>